<accession>A0AB39CEU2</accession>
<name>A0AB39CEU2_9VIRU</name>
<reference evidence="1" key="1">
    <citation type="submission" date="2024-07" db="EMBL/GenBank/DDBJ databases">
        <authorList>
            <person name="Bringhurst R.M."/>
            <person name="Homer T.E."/>
        </authorList>
    </citation>
    <scope>NUCLEOTIDE SEQUENCE</scope>
</reference>
<protein>
    <submittedName>
        <fullName evidence="1">Uncharacterized protein</fullName>
    </submittedName>
</protein>
<evidence type="ECO:0000313" key="1">
    <source>
        <dbReference type="EMBL" id="XDJ15376.1"/>
    </source>
</evidence>
<sequence>MRTELPNAYGSMVHDGVEFERTPGWFNIWPDKERGVHVFEFSDGCYRADMPVSLETLKAMREKIDNYVKEKESEAQS</sequence>
<organism evidence="1">
    <name type="scientific">Pseudomonas phage HRDY3</name>
    <dbReference type="NCBI Taxonomy" id="3236930"/>
    <lineage>
        <taxon>Viruses</taxon>
    </lineage>
</organism>
<dbReference type="EMBL" id="PQ015379">
    <property type="protein sequence ID" value="XDJ15376.1"/>
    <property type="molecule type" value="Genomic_DNA"/>
</dbReference>
<proteinExistence type="predicted"/>